<feature type="DNA-binding region" description="H-T-H motif" evidence="2">
    <location>
        <begin position="34"/>
        <end position="53"/>
    </location>
</feature>
<comment type="caution">
    <text evidence="4">The sequence shown here is derived from an EMBL/GenBank/DDBJ whole genome shotgun (WGS) entry which is preliminary data.</text>
</comment>
<dbReference type="SUPFAM" id="SSF46689">
    <property type="entry name" value="Homeodomain-like"/>
    <property type="match status" value="1"/>
</dbReference>
<keyword evidence="5" id="KW-1185">Reference proteome</keyword>
<dbReference type="PROSITE" id="PS50977">
    <property type="entry name" value="HTH_TETR_2"/>
    <property type="match status" value="1"/>
</dbReference>
<dbReference type="EMBL" id="QJJR01000006">
    <property type="protein sequence ID" value="PXW91082.1"/>
    <property type="molecule type" value="Genomic_DNA"/>
</dbReference>
<feature type="domain" description="HTH tetR-type" evidence="3">
    <location>
        <begin position="11"/>
        <end position="71"/>
    </location>
</feature>
<dbReference type="Gene3D" id="1.10.357.10">
    <property type="entry name" value="Tetracycline Repressor, domain 2"/>
    <property type="match status" value="1"/>
</dbReference>
<sequence>MPKQTFFNLDETKQQTLLDALRQEFSRVSVHEASIANIVKGAAIPRGSFYQYFEDKEDAFLYLLEYHGKTNKETLMCLLKEHQGDLFLTMEELYRYLYEKYSNEAHYKLFRNAFLNMNQKIEETITKNVSANHLERELSFISERVAKEQLSVESTEELTHALKMIKAVTFHNLIDAFQQQLSVDEACRRFKIELNLLQRGLQKRNA</sequence>
<dbReference type="GO" id="GO:0003677">
    <property type="term" value="F:DNA binding"/>
    <property type="evidence" value="ECO:0007669"/>
    <property type="project" value="UniProtKB-UniRule"/>
</dbReference>
<dbReference type="RefSeq" id="WP_110251418.1">
    <property type="nucleotide sequence ID" value="NZ_QJJR01000006.1"/>
</dbReference>
<dbReference type="Proteomes" id="UP000247922">
    <property type="component" value="Unassembled WGS sequence"/>
</dbReference>
<evidence type="ECO:0000313" key="5">
    <source>
        <dbReference type="Proteomes" id="UP000247922"/>
    </source>
</evidence>
<evidence type="ECO:0000259" key="3">
    <source>
        <dbReference type="PROSITE" id="PS50977"/>
    </source>
</evidence>
<dbReference type="InterPro" id="IPR001647">
    <property type="entry name" value="HTH_TetR"/>
</dbReference>
<accession>A0A2V3WAH5</accession>
<reference evidence="4 5" key="1">
    <citation type="submission" date="2018-05" db="EMBL/GenBank/DDBJ databases">
        <title>Genomic Encyclopedia of Type Strains, Phase IV (KMG-IV): sequencing the most valuable type-strain genomes for metagenomic binning, comparative biology and taxonomic classification.</title>
        <authorList>
            <person name="Goeker M."/>
        </authorList>
    </citation>
    <scope>NUCLEOTIDE SEQUENCE [LARGE SCALE GENOMIC DNA]</scope>
    <source>
        <strain evidence="4 5">DSM 22440</strain>
    </source>
</reference>
<evidence type="ECO:0000256" key="2">
    <source>
        <dbReference type="PROSITE-ProRule" id="PRU00335"/>
    </source>
</evidence>
<protein>
    <submittedName>
        <fullName evidence="4">TetR family transcriptional regulator</fullName>
    </submittedName>
</protein>
<dbReference type="InterPro" id="IPR009057">
    <property type="entry name" value="Homeodomain-like_sf"/>
</dbReference>
<evidence type="ECO:0000313" key="4">
    <source>
        <dbReference type="EMBL" id="PXW91082.1"/>
    </source>
</evidence>
<gene>
    <name evidence="4" type="ORF">DES38_106119</name>
</gene>
<dbReference type="AlphaFoldDB" id="A0A2V3WAH5"/>
<keyword evidence="1 2" id="KW-0238">DNA-binding</keyword>
<dbReference type="Pfam" id="PF17924">
    <property type="entry name" value="TetR_C_19"/>
    <property type="match status" value="1"/>
</dbReference>
<organism evidence="4 5">
    <name type="scientific">Streptohalobacillus salinus</name>
    <dbReference type="NCBI Taxonomy" id="621096"/>
    <lineage>
        <taxon>Bacteria</taxon>
        <taxon>Bacillati</taxon>
        <taxon>Bacillota</taxon>
        <taxon>Bacilli</taxon>
        <taxon>Bacillales</taxon>
        <taxon>Bacillaceae</taxon>
        <taxon>Streptohalobacillus</taxon>
    </lineage>
</organism>
<evidence type="ECO:0000256" key="1">
    <source>
        <dbReference type="ARBA" id="ARBA00023125"/>
    </source>
</evidence>
<name>A0A2V3WAH5_9BACI</name>
<dbReference type="OrthoDB" id="9812484at2"/>
<dbReference type="Pfam" id="PF00440">
    <property type="entry name" value="TetR_N"/>
    <property type="match status" value="1"/>
</dbReference>
<proteinExistence type="predicted"/>